<feature type="transmembrane region" description="Helical" evidence="6">
    <location>
        <begin position="7"/>
        <end position="27"/>
    </location>
</feature>
<dbReference type="InterPro" id="IPR051461">
    <property type="entry name" value="UPF0750_membrane"/>
</dbReference>
<dbReference type="PIRSF" id="PIRSF006483">
    <property type="entry name" value="Membrane_protein_YitT"/>
    <property type="match status" value="1"/>
</dbReference>
<evidence type="ECO:0000313" key="8">
    <source>
        <dbReference type="EMBL" id="SIS38631.1"/>
    </source>
</evidence>
<evidence type="ECO:0000256" key="1">
    <source>
        <dbReference type="ARBA" id="ARBA00004651"/>
    </source>
</evidence>
<feature type="domain" description="DUF2179" evidence="7">
    <location>
        <begin position="214"/>
        <end position="268"/>
    </location>
</feature>
<proteinExistence type="predicted"/>
<reference evidence="9" key="1">
    <citation type="submission" date="2017-01" db="EMBL/GenBank/DDBJ databases">
        <authorList>
            <person name="Varghese N."/>
            <person name="Submissions S."/>
        </authorList>
    </citation>
    <scope>NUCLEOTIDE SEQUENCE [LARGE SCALE GENOMIC DNA]</scope>
    <source>
        <strain evidence="9">DSM 23127</strain>
    </source>
</reference>
<evidence type="ECO:0000313" key="9">
    <source>
        <dbReference type="Proteomes" id="UP000187608"/>
    </source>
</evidence>
<evidence type="ECO:0000256" key="3">
    <source>
        <dbReference type="ARBA" id="ARBA00022692"/>
    </source>
</evidence>
<dbReference type="InterPro" id="IPR015867">
    <property type="entry name" value="N-reg_PII/ATP_PRibTrfase_C"/>
</dbReference>
<keyword evidence="2" id="KW-1003">Cell membrane</keyword>
<dbReference type="EMBL" id="FTOC01000001">
    <property type="protein sequence ID" value="SIS38631.1"/>
    <property type="molecule type" value="Genomic_DNA"/>
</dbReference>
<keyword evidence="3 6" id="KW-0812">Transmembrane</keyword>
<feature type="transmembrane region" description="Helical" evidence="6">
    <location>
        <begin position="101"/>
        <end position="123"/>
    </location>
</feature>
<accession>A0A1N7INT1</accession>
<dbReference type="InterPro" id="IPR019264">
    <property type="entry name" value="DUF2179"/>
</dbReference>
<sequence>MKHRFRNLLVLFAASIMLGFAFNFFLLPHEVLSGGVTGLAMIFGLLTPFNSGIWLVLFNIPVLIIGWMKLGKEFIANSIFSVAITSVAMLYIPLFQVTEDALLSSVFGGVITGAAIGVIIRFYGSTGGFDVIGLVLTLKRDLPLGALIFSLNSIVVFASGFFFTWELALYTLLSIYITGIVVDRIHTRHIKLSLMVVTDKDQELRNELIGNLIRGITVMNAQGGYSNEDRKVLYTVISRYELALVKSIIKDVDSNAFVSVTETVEVLGNFRRS</sequence>
<keyword evidence="9" id="KW-1185">Reference proteome</keyword>
<dbReference type="OrthoDB" id="2417289at2"/>
<keyword evidence="5 6" id="KW-0472">Membrane</keyword>
<evidence type="ECO:0000256" key="2">
    <source>
        <dbReference type="ARBA" id="ARBA00022475"/>
    </source>
</evidence>
<feature type="transmembrane region" description="Helical" evidence="6">
    <location>
        <begin position="144"/>
        <end position="162"/>
    </location>
</feature>
<dbReference type="GO" id="GO:0005886">
    <property type="term" value="C:plasma membrane"/>
    <property type="evidence" value="ECO:0007669"/>
    <property type="project" value="UniProtKB-SubCell"/>
</dbReference>
<evidence type="ECO:0000256" key="5">
    <source>
        <dbReference type="ARBA" id="ARBA00023136"/>
    </source>
</evidence>
<evidence type="ECO:0000259" key="7">
    <source>
        <dbReference type="Pfam" id="PF10035"/>
    </source>
</evidence>
<dbReference type="RefSeq" id="WP_076556879.1">
    <property type="nucleotide sequence ID" value="NZ_FTOC01000001.1"/>
</dbReference>
<name>A0A1N7INT1_9BACI</name>
<dbReference type="AlphaFoldDB" id="A0A1N7INT1"/>
<dbReference type="Pfam" id="PF10035">
    <property type="entry name" value="DUF2179"/>
    <property type="match status" value="1"/>
</dbReference>
<keyword evidence="4 6" id="KW-1133">Transmembrane helix</keyword>
<feature type="transmembrane region" description="Helical" evidence="6">
    <location>
        <begin position="39"/>
        <end position="67"/>
    </location>
</feature>
<protein>
    <submittedName>
        <fullName evidence="8">Uncharacterized membrane-anchored protein YitT, contains DUF161 and DUF2179 domains</fullName>
    </submittedName>
</protein>
<comment type="subcellular location">
    <subcellularLocation>
        <location evidence="1">Cell membrane</location>
        <topology evidence="1">Multi-pass membrane protein</topology>
    </subcellularLocation>
</comment>
<dbReference type="InterPro" id="IPR003740">
    <property type="entry name" value="YitT"/>
</dbReference>
<dbReference type="CDD" id="cd16380">
    <property type="entry name" value="YitT_C"/>
    <property type="match status" value="1"/>
</dbReference>
<evidence type="ECO:0000256" key="6">
    <source>
        <dbReference type="SAM" id="Phobius"/>
    </source>
</evidence>
<dbReference type="Pfam" id="PF02588">
    <property type="entry name" value="YitT_membrane"/>
    <property type="match status" value="1"/>
</dbReference>
<dbReference type="PANTHER" id="PTHR33545:SF5">
    <property type="entry name" value="UPF0750 MEMBRANE PROTEIN YITT"/>
    <property type="match status" value="1"/>
</dbReference>
<organism evidence="8 9">
    <name type="scientific">Salimicrobium flavidum</name>
    <dbReference type="NCBI Taxonomy" id="570947"/>
    <lineage>
        <taxon>Bacteria</taxon>
        <taxon>Bacillati</taxon>
        <taxon>Bacillota</taxon>
        <taxon>Bacilli</taxon>
        <taxon>Bacillales</taxon>
        <taxon>Bacillaceae</taxon>
        <taxon>Salimicrobium</taxon>
    </lineage>
</organism>
<dbReference type="PANTHER" id="PTHR33545">
    <property type="entry name" value="UPF0750 MEMBRANE PROTEIN YITT-RELATED"/>
    <property type="match status" value="1"/>
</dbReference>
<dbReference type="Proteomes" id="UP000187608">
    <property type="component" value="Unassembled WGS sequence"/>
</dbReference>
<gene>
    <name evidence="8" type="ORF">SAMN05421687_101640</name>
</gene>
<evidence type="ECO:0000256" key="4">
    <source>
        <dbReference type="ARBA" id="ARBA00022989"/>
    </source>
</evidence>
<feature type="transmembrane region" description="Helical" evidence="6">
    <location>
        <begin position="74"/>
        <end position="95"/>
    </location>
</feature>
<dbReference type="Gene3D" id="3.30.70.120">
    <property type="match status" value="1"/>
</dbReference>